<evidence type="ECO:0000313" key="3">
    <source>
        <dbReference type="Proteomes" id="UP000233551"/>
    </source>
</evidence>
<organism evidence="2 3">
    <name type="scientific">Punica granatum</name>
    <name type="common">Pomegranate</name>
    <dbReference type="NCBI Taxonomy" id="22663"/>
    <lineage>
        <taxon>Eukaryota</taxon>
        <taxon>Viridiplantae</taxon>
        <taxon>Streptophyta</taxon>
        <taxon>Embryophyta</taxon>
        <taxon>Tracheophyta</taxon>
        <taxon>Spermatophyta</taxon>
        <taxon>Magnoliopsida</taxon>
        <taxon>eudicotyledons</taxon>
        <taxon>Gunneridae</taxon>
        <taxon>Pentapetalae</taxon>
        <taxon>rosids</taxon>
        <taxon>malvids</taxon>
        <taxon>Myrtales</taxon>
        <taxon>Lythraceae</taxon>
        <taxon>Punica</taxon>
    </lineage>
</organism>
<reference evidence="2 3" key="1">
    <citation type="submission" date="2017-11" db="EMBL/GenBank/DDBJ databases">
        <title>De-novo sequencing of pomegranate (Punica granatum L.) genome.</title>
        <authorList>
            <person name="Akparov Z."/>
            <person name="Amiraslanov A."/>
            <person name="Hajiyeva S."/>
            <person name="Abbasov M."/>
            <person name="Kaur K."/>
            <person name="Hamwieh A."/>
            <person name="Solovyev V."/>
            <person name="Salamov A."/>
            <person name="Braich B."/>
            <person name="Kosarev P."/>
            <person name="Mahmoud A."/>
            <person name="Hajiyev E."/>
            <person name="Babayeva S."/>
            <person name="Izzatullayeva V."/>
            <person name="Mammadov A."/>
            <person name="Mammadov A."/>
            <person name="Sharifova S."/>
            <person name="Ojaghi J."/>
            <person name="Eynullazada K."/>
            <person name="Bayramov B."/>
            <person name="Abdulazimova A."/>
            <person name="Shahmuradov I."/>
        </authorList>
    </citation>
    <scope>NUCLEOTIDE SEQUENCE [LARGE SCALE GENOMIC DNA]</scope>
    <source>
        <strain evidence="3">cv. AG2017</strain>
        <tissue evidence="2">Leaf</tissue>
    </source>
</reference>
<dbReference type="AlphaFoldDB" id="A0A2I0JGY4"/>
<feature type="domain" description="F-box" evidence="1">
    <location>
        <begin position="15"/>
        <end position="61"/>
    </location>
</feature>
<name>A0A2I0JGY4_PUNGR</name>
<dbReference type="InterPro" id="IPR036047">
    <property type="entry name" value="F-box-like_dom_sf"/>
</dbReference>
<protein>
    <recommendedName>
        <fullName evidence="1">F-box domain-containing protein</fullName>
    </recommendedName>
</protein>
<dbReference type="PANTHER" id="PTHR32278">
    <property type="entry name" value="F-BOX DOMAIN-CONTAINING PROTEIN"/>
    <property type="match status" value="1"/>
</dbReference>
<sequence>MEMALGSMGMMRLDLFDISGLPEGFRSTVIALISPRDACRVSAVSSVFKSAADSDSVWERFLPTDIDSVLSRASAAPYSQTLQLSPRKQLYLSLCHRPVLIDDGRWKIKLTQLIAMAIARAFRWAEAVGRNATCSPRGNSRFVWGDTPRYWRWTSVPDSRFPEVAELINVCWFEIWARFDVRILSLSTLYAAYLVFKFNPDSDGFENLPIEVGVHHVDGETIMNRTVYLDHDLELLQEGTDIYPKEREDGWLEIKLGEFPCNDGYDGEMRVNLMQVDYGCWKNGLIIEGIEIRPKETD</sequence>
<proteinExistence type="predicted"/>
<dbReference type="PANTHER" id="PTHR32278:SF111">
    <property type="entry name" value="F-BOX PROTEIN PP2-B12-RELATED"/>
    <property type="match status" value="1"/>
</dbReference>
<dbReference type="InterPro" id="IPR025886">
    <property type="entry name" value="PP2-like"/>
</dbReference>
<dbReference type="Pfam" id="PF14299">
    <property type="entry name" value="PP2"/>
    <property type="match status" value="1"/>
</dbReference>
<gene>
    <name evidence="2" type="ORF">CRG98_024121</name>
</gene>
<evidence type="ECO:0000313" key="2">
    <source>
        <dbReference type="EMBL" id="PKI55509.1"/>
    </source>
</evidence>
<comment type="caution">
    <text evidence="2">The sequence shown here is derived from an EMBL/GenBank/DDBJ whole genome shotgun (WGS) entry which is preliminary data.</text>
</comment>
<dbReference type="PROSITE" id="PS50181">
    <property type="entry name" value="FBOX"/>
    <property type="match status" value="1"/>
</dbReference>
<evidence type="ECO:0000259" key="1">
    <source>
        <dbReference type="PROSITE" id="PS50181"/>
    </source>
</evidence>
<accession>A0A2I0JGY4</accession>
<dbReference type="STRING" id="22663.A0A2I0JGY4"/>
<dbReference type="SUPFAM" id="SSF81383">
    <property type="entry name" value="F-box domain"/>
    <property type="match status" value="1"/>
</dbReference>
<dbReference type="Proteomes" id="UP000233551">
    <property type="component" value="Unassembled WGS sequence"/>
</dbReference>
<keyword evidence="3" id="KW-1185">Reference proteome</keyword>
<dbReference type="InterPro" id="IPR001810">
    <property type="entry name" value="F-box_dom"/>
</dbReference>
<dbReference type="EMBL" id="PGOL01001693">
    <property type="protein sequence ID" value="PKI55509.1"/>
    <property type="molecule type" value="Genomic_DNA"/>
</dbReference>
<dbReference type="CDD" id="cd22162">
    <property type="entry name" value="F-box_AtSKIP3-like"/>
    <property type="match status" value="1"/>
</dbReference>